<evidence type="ECO:0000256" key="1">
    <source>
        <dbReference type="SAM" id="MobiDB-lite"/>
    </source>
</evidence>
<dbReference type="Proteomes" id="UP001630127">
    <property type="component" value="Unassembled WGS sequence"/>
</dbReference>
<dbReference type="AlphaFoldDB" id="A0ABD2Y4R9"/>
<accession>A0ABD2Y4R9</accession>
<keyword evidence="3" id="KW-1185">Reference proteome</keyword>
<feature type="region of interest" description="Disordered" evidence="1">
    <location>
        <begin position="83"/>
        <end position="103"/>
    </location>
</feature>
<sequence>MKKLRLNSYIKHMMRQKNSKADIKALHSGRPFPAGLYSSYLWFLFSGSSLHGIKIPSCYVLAAPHMRLLSLPPSKCPYSLPSKVGWPSSPRSVGWSPSLWGAG</sequence>
<comment type="caution">
    <text evidence="2">The sequence shown here is derived from an EMBL/GenBank/DDBJ whole genome shotgun (WGS) entry which is preliminary data.</text>
</comment>
<evidence type="ECO:0000313" key="2">
    <source>
        <dbReference type="EMBL" id="KAL3502521.1"/>
    </source>
</evidence>
<evidence type="ECO:0000313" key="3">
    <source>
        <dbReference type="Proteomes" id="UP001630127"/>
    </source>
</evidence>
<dbReference type="EMBL" id="JBJUIK010000015">
    <property type="protein sequence ID" value="KAL3502521.1"/>
    <property type="molecule type" value="Genomic_DNA"/>
</dbReference>
<gene>
    <name evidence="2" type="ORF">ACH5RR_036970</name>
</gene>
<protein>
    <submittedName>
        <fullName evidence="2">Uncharacterized protein</fullName>
    </submittedName>
</protein>
<reference evidence="2 3" key="1">
    <citation type="submission" date="2024-11" db="EMBL/GenBank/DDBJ databases">
        <title>A near-complete genome assembly of Cinchona calisaya.</title>
        <authorList>
            <person name="Lian D.C."/>
            <person name="Zhao X.W."/>
            <person name="Wei L."/>
        </authorList>
    </citation>
    <scope>NUCLEOTIDE SEQUENCE [LARGE SCALE GENOMIC DNA]</scope>
    <source>
        <tissue evidence="2">Nenye</tissue>
    </source>
</reference>
<organism evidence="2 3">
    <name type="scientific">Cinchona calisaya</name>
    <dbReference type="NCBI Taxonomy" id="153742"/>
    <lineage>
        <taxon>Eukaryota</taxon>
        <taxon>Viridiplantae</taxon>
        <taxon>Streptophyta</taxon>
        <taxon>Embryophyta</taxon>
        <taxon>Tracheophyta</taxon>
        <taxon>Spermatophyta</taxon>
        <taxon>Magnoliopsida</taxon>
        <taxon>eudicotyledons</taxon>
        <taxon>Gunneridae</taxon>
        <taxon>Pentapetalae</taxon>
        <taxon>asterids</taxon>
        <taxon>lamiids</taxon>
        <taxon>Gentianales</taxon>
        <taxon>Rubiaceae</taxon>
        <taxon>Cinchonoideae</taxon>
        <taxon>Cinchoneae</taxon>
        <taxon>Cinchona</taxon>
    </lineage>
</organism>
<name>A0ABD2Y4R9_9GENT</name>
<proteinExistence type="predicted"/>